<name>A0A7C5YA74_CALS0</name>
<accession>A0A7C5YA74</accession>
<protein>
    <recommendedName>
        <fullName evidence="6 11">1-(5-phosphoribosyl)-5-[(5-phosphoribosylamino)methylideneamino] imidazole-4-carboxamide isomerase</fullName>
        <ecNumber evidence="5 11">5.3.1.16</ecNumber>
    </recommendedName>
    <alternativeName>
        <fullName evidence="11">Phosphoribosylformimino-5-aminoimidazole carboxamide ribotide isomerase</fullName>
    </alternativeName>
</protein>
<keyword evidence="9 11" id="KW-0368">Histidine biosynthesis</keyword>
<dbReference type="PANTHER" id="PTHR43090">
    <property type="entry name" value="1-(5-PHOSPHORIBOSYL)-5-[(5-PHOSPHORIBOSYLAMINO)METHYLIDENEAMINO] IMIDAZOLE-4-CARBOXAMIDE ISOMERASE"/>
    <property type="match status" value="1"/>
</dbReference>
<evidence type="ECO:0000256" key="6">
    <source>
        <dbReference type="ARBA" id="ARBA00018464"/>
    </source>
</evidence>
<dbReference type="PANTHER" id="PTHR43090:SF2">
    <property type="entry name" value="1-(5-PHOSPHORIBOSYL)-5-[(5-PHOSPHORIBOSYLAMINO)METHYLIDENEAMINO] IMIDAZOLE-4-CARBOXAMIDE ISOMERASE"/>
    <property type="match status" value="1"/>
</dbReference>
<reference evidence="13" key="1">
    <citation type="journal article" date="2020" name="mSystems">
        <title>Genome- and Community-Level Interaction Insights into Carbon Utilization and Element Cycling Functions of Hydrothermarchaeota in Hydrothermal Sediment.</title>
        <authorList>
            <person name="Zhou Z."/>
            <person name="Liu Y."/>
            <person name="Xu W."/>
            <person name="Pan J."/>
            <person name="Luo Z.H."/>
            <person name="Li M."/>
        </authorList>
    </citation>
    <scope>NUCLEOTIDE SEQUENCE [LARGE SCALE GENOMIC DNA]</scope>
    <source>
        <strain evidence="13">SpSt-1084</strain>
    </source>
</reference>
<evidence type="ECO:0000256" key="2">
    <source>
        <dbReference type="ARBA" id="ARBA00004496"/>
    </source>
</evidence>
<dbReference type="Gene3D" id="3.20.20.70">
    <property type="entry name" value="Aldolase class I"/>
    <property type="match status" value="1"/>
</dbReference>
<evidence type="ECO:0000256" key="9">
    <source>
        <dbReference type="ARBA" id="ARBA00023102"/>
    </source>
</evidence>
<organism evidence="13">
    <name type="scientific">Caldiarchaeum subterraneum</name>
    <dbReference type="NCBI Taxonomy" id="311458"/>
    <lineage>
        <taxon>Archaea</taxon>
        <taxon>Nitrososphaerota</taxon>
        <taxon>Candidatus Caldarchaeales</taxon>
        <taxon>Candidatus Caldarchaeaceae</taxon>
        <taxon>Candidatus Caldarchaeum</taxon>
    </lineage>
</organism>
<evidence type="ECO:0000256" key="5">
    <source>
        <dbReference type="ARBA" id="ARBA00012550"/>
    </source>
</evidence>
<feature type="active site" description="Proton acceptor" evidence="11">
    <location>
        <position position="43"/>
    </location>
</feature>
<dbReference type="EC" id="5.3.1.16" evidence="5 11"/>
<dbReference type="EMBL" id="DRXS01000073">
    <property type="protein sequence ID" value="HHR40463.1"/>
    <property type="molecule type" value="Genomic_DNA"/>
</dbReference>
<dbReference type="GO" id="GO:0005737">
    <property type="term" value="C:cytoplasm"/>
    <property type="evidence" value="ECO:0007669"/>
    <property type="project" value="UniProtKB-SubCell"/>
</dbReference>
<dbReference type="InterPro" id="IPR006062">
    <property type="entry name" value="His_biosynth"/>
</dbReference>
<keyword evidence="8 11" id="KW-0028">Amino-acid biosynthesis</keyword>
<comment type="caution">
    <text evidence="13">The sequence shown here is derived from an EMBL/GenBank/DDBJ whole genome shotgun (WGS) entry which is preliminary data.</text>
</comment>
<evidence type="ECO:0000256" key="11">
    <source>
        <dbReference type="HAMAP-Rule" id="MF_01014"/>
    </source>
</evidence>
<dbReference type="InterPro" id="IPR011060">
    <property type="entry name" value="RibuloseP-bd_barrel"/>
</dbReference>
<gene>
    <name evidence="11" type="primary">hisA</name>
    <name evidence="13" type="ORF">ENM42_01395</name>
</gene>
<evidence type="ECO:0000256" key="1">
    <source>
        <dbReference type="ARBA" id="ARBA00000901"/>
    </source>
</evidence>
<comment type="catalytic activity">
    <reaction evidence="1 11">
        <text>1-(5-phospho-beta-D-ribosyl)-5-[(5-phospho-beta-D-ribosylamino)methylideneamino]imidazole-4-carboxamide = 5-[(5-phospho-1-deoxy-D-ribulos-1-ylimino)methylamino]-1-(5-phospho-beta-D-ribosyl)imidazole-4-carboxamide</text>
        <dbReference type="Rhea" id="RHEA:15469"/>
        <dbReference type="ChEBI" id="CHEBI:58435"/>
        <dbReference type="ChEBI" id="CHEBI:58525"/>
        <dbReference type="EC" id="5.3.1.16"/>
    </reaction>
</comment>
<dbReference type="SUPFAM" id="SSF51366">
    <property type="entry name" value="Ribulose-phoshate binding barrel"/>
    <property type="match status" value="1"/>
</dbReference>
<evidence type="ECO:0000256" key="3">
    <source>
        <dbReference type="ARBA" id="ARBA00005133"/>
    </source>
</evidence>
<dbReference type="GO" id="GO:0000162">
    <property type="term" value="P:L-tryptophan biosynthetic process"/>
    <property type="evidence" value="ECO:0007669"/>
    <property type="project" value="TreeGrafter"/>
</dbReference>
<proteinExistence type="inferred from homology"/>
<dbReference type="CDD" id="cd04732">
    <property type="entry name" value="HisA"/>
    <property type="match status" value="1"/>
</dbReference>
<keyword evidence="10 11" id="KW-0413">Isomerase</keyword>
<dbReference type="InterPro" id="IPR023016">
    <property type="entry name" value="HisA/PriA"/>
</dbReference>
<dbReference type="InterPro" id="IPR013785">
    <property type="entry name" value="Aldolase_TIM"/>
</dbReference>
<evidence type="ECO:0000256" key="12">
    <source>
        <dbReference type="RuleBase" id="RU003657"/>
    </source>
</evidence>
<dbReference type="Pfam" id="PF00977">
    <property type="entry name" value="His_biosynth"/>
    <property type="match status" value="1"/>
</dbReference>
<comment type="similarity">
    <text evidence="4 11 12">Belongs to the HisA/HisF family.</text>
</comment>
<evidence type="ECO:0000256" key="4">
    <source>
        <dbReference type="ARBA" id="ARBA00009667"/>
    </source>
</evidence>
<dbReference type="UniPathway" id="UPA00031">
    <property type="reaction ID" value="UER00009"/>
</dbReference>
<dbReference type="AlphaFoldDB" id="A0A7C5YA74"/>
<evidence type="ECO:0000256" key="10">
    <source>
        <dbReference type="ARBA" id="ARBA00023235"/>
    </source>
</evidence>
<keyword evidence="7 11" id="KW-0963">Cytoplasm</keyword>
<comment type="subcellular location">
    <subcellularLocation>
        <location evidence="2 11">Cytoplasm</location>
    </subcellularLocation>
</comment>
<dbReference type="GO" id="GO:0003949">
    <property type="term" value="F:1-(5-phosphoribosyl)-5-[(5-phosphoribosylamino)methylideneamino]imidazole-4-carboxamide isomerase activity"/>
    <property type="evidence" value="ECO:0007669"/>
    <property type="project" value="UniProtKB-UniRule"/>
</dbReference>
<dbReference type="InterPro" id="IPR044524">
    <property type="entry name" value="Isoase_HisA-like"/>
</dbReference>
<feature type="active site" description="Proton donor" evidence="11">
    <location>
        <position position="164"/>
    </location>
</feature>
<dbReference type="GO" id="GO:0000105">
    <property type="term" value="P:L-histidine biosynthetic process"/>
    <property type="evidence" value="ECO:0007669"/>
    <property type="project" value="UniProtKB-UniRule"/>
</dbReference>
<comment type="pathway">
    <text evidence="3 11">Amino-acid biosynthesis; L-histidine biosynthesis; L-histidine from 5-phospho-alpha-D-ribose 1-diphosphate: step 4/9.</text>
</comment>
<dbReference type="HAMAP" id="MF_01014">
    <property type="entry name" value="HisA"/>
    <property type="match status" value="1"/>
</dbReference>
<evidence type="ECO:0000256" key="8">
    <source>
        <dbReference type="ARBA" id="ARBA00022605"/>
    </source>
</evidence>
<sequence length="276" mass="29893">MLNNVSGGVVDCYYLVDEFFSVQGLNQHWIAVFCMFAVYAGVDLLDGRVARLVHGRRENAVFYPGSAVDFARRWEREGTDWIHVVDLSAAMDENDNERFAADVAASVNIPVQVGGGVRSLAKAMRLIDLGVSRVVISSLYFASRNKGLELLDVLGSDRICVAVDFGEDGDVLIRGWKEKAPILVGEAVEQVLADGFRNVLATDVARDGTLTGINSQALEKVHAEHRKYVVVGGGVSSVSDVLKVREMGFAGVVVGKALYEGLVSLRAVKAVIHKNV</sequence>
<evidence type="ECO:0000313" key="13">
    <source>
        <dbReference type="EMBL" id="HHR40463.1"/>
    </source>
</evidence>
<evidence type="ECO:0000256" key="7">
    <source>
        <dbReference type="ARBA" id="ARBA00022490"/>
    </source>
</evidence>